<sequence length="342" mass="37347">MLKYRPITTIANKASKAVVSIIATKNLPKIDGFYPVTVENKKFIIPKFQKEERTDVDLGGGSGFIVHQDGIVLTNSHVVEDPNADYTAVLSNGTSKTMKIIARDPIHDIAICSIEGSNHPSLSLGDSSALQLGEYVLAVGNALGEFSNTVSLGIISGLSRFIQAQGQNRTMEHLRGLIQTDAAINPGNSGGPLINMQGKVIGINTAVISGAQNLGFSIPIHQAKEDLKQIEQYGRIRIPFLGIRYLILDQEQSRKQKLPFEYGALITRPEAGTPAILKGSSAEKAGLQEYDIILEANERKITPSFTLQDILQNHSIGDKIPLKVWRQGKERTVTIELEEKKQ</sequence>
<evidence type="ECO:0000256" key="3">
    <source>
        <dbReference type="ARBA" id="ARBA00022801"/>
    </source>
</evidence>
<dbReference type="SUPFAM" id="SSF50156">
    <property type="entry name" value="PDZ domain-like"/>
    <property type="match status" value="1"/>
</dbReference>
<dbReference type="InterPro" id="IPR001478">
    <property type="entry name" value="PDZ"/>
</dbReference>
<dbReference type="Gene3D" id="2.30.42.10">
    <property type="match status" value="1"/>
</dbReference>
<keyword evidence="2 5" id="KW-0645">Protease</keyword>
<dbReference type="InterPro" id="IPR036034">
    <property type="entry name" value="PDZ_sf"/>
</dbReference>
<protein>
    <submittedName>
        <fullName evidence="5">Trypsin-like serine protease</fullName>
    </submittedName>
</protein>
<dbReference type="Proteomes" id="UP000449092">
    <property type="component" value="Unassembled WGS sequence"/>
</dbReference>
<dbReference type="PANTHER" id="PTHR43343">
    <property type="entry name" value="PEPTIDASE S12"/>
    <property type="match status" value="1"/>
</dbReference>
<dbReference type="Pfam" id="PF13180">
    <property type="entry name" value="PDZ_2"/>
    <property type="match status" value="1"/>
</dbReference>
<organism evidence="5 6">
    <name type="scientific">Candidatus Spechtbacteria bacterium SB0662_bin_43</name>
    <dbReference type="NCBI Taxonomy" id="2604897"/>
    <lineage>
        <taxon>Bacteria</taxon>
        <taxon>Candidatus Spechtiibacteriota</taxon>
    </lineage>
</organism>
<dbReference type="Pfam" id="PF13365">
    <property type="entry name" value="Trypsin_2"/>
    <property type="match status" value="1"/>
</dbReference>
<dbReference type="InterPro" id="IPR051201">
    <property type="entry name" value="Chloro_Bact_Ser_Proteases"/>
</dbReference>
<dbReference type="EMBL" id="VXOY01000020">
    <property type="protein sequence ID" value="MYE38329.1"/>
    <property type="molecule type" value="Genomic_DNA"/>
</dbReference>
<dbReference type="SUPFAM" id="SSF50494">
    <property type="entry name" value="Trypsin-like serine proteases"/>
    <property type="match status" value="1"/>
</dbReference>
<proteinExistence type="inferred from homology"/>
<name>A0A845DA47_9BACT</name>
<evidence type="ECO:0000313" key="5">
    <source>
        <dbReference type="EMBL" id="MYE38329.1"/>
    </source>
</evidence>
<dbReference type="InterPro" id="IPR043504">
    <property type="entry name" value="Peptidase_S1_PA_chymotrypsin"/>
</dbReference>
<dbReference type="PANTHER" id="PTHR43343:SF3">
    <property type="entry name" value="PROTEASE DO-LIKE 8, CHLOROPLASTIC"/>
    <property type="match status" value="1"/>
</dbReference>
<feature type="domain" description="PDZ" evidence="4">
    <location>
        <begin position="239"/>
        <end position="328"/>
    </location>
</feature>
<dbReference type="Gene3D" id="2.40.10.10">
    <property type="entry name" value="Trypsin-like serine proteases"/>
    <property type="match status" value="2"/>
</dbReference>
<dbReference type="GO" id="GO:0004252">
    <property type="term" value="F:serine-type endopeptidase activity"/>
    <property type="evidence" value="ECO:0007669"/>
    <property type="project" value="InterPro"/>
</dbReference>
<comment type="caution">
    <text evidence="5">The sequence shown here is derived from an EMBL/GenBank/DDBJ whole genome shotgun (WGS) entry which is preliminary data.</text>
</comment>
<dbReference type="SMART" id="SM00228">
    <property type="entry name" value="PDZ"/>
    <property type="match status" value="1"/>
</dbReference>
<evidence type="ECO:0000256" key="1">
    <source>
        <dbReference type="ARBA" id="ARBA00010541"/>
    </source>
</evidence>
<dbReference type="InterPro" id="IPR001940">
    <property type="entry name" value="Peptidase_S1C"/>
</dbReference>
<dbReference type="PRINTS" id="PR00834">
    <property type="entry name" value="PROTEASES2C"/>
</dbReference>
<comment type="similarity">
    <text evidence="1">Belongs to the peptidase S1C family.</text>
</comment>
<evidence type="ECO:0000259" key="4">
    <source>
        <dbReference type="SMART" id="SM00228"/>
    </source>
</evidence>
<gene>
    <name evidence="5" type="ORF">F4X82_02325</name>
</gene>
<dbReference type="AlphaFoldDB" id="A0A845DA47"/>
<evidence type="ECO:0000313" key="6">
    <source>
        <dbReference type="Proteomes" id="UP000449092"/>
    </source>
</evidence>
<accession>A0A845DA47</accession>
<keyword evidence="3" id="KW-0378">Hydrolase</keyword>
<dbReference type="GO" id="GO:0006508">
    <property type="term" value="P:proteolysis"/>
    <property type="evidence" value="ECO:0007669"/>
    <property type="project" value="UniProtKB-KW"/>
</dbReference>
<reference evidence="5 6" key="1">
    <citation type="submission" date="2019-09" db="EMBL/GenBank/DDBJ databases">
        <title>Characterisation of the sponge microbiome using genome-centric metagenomics.</title>
        <authorList>
            <person name="Engelberts J.P."/>
            <person name="Robbins S.J."/>
            <person name="De Goeij J.M."/>
            <person name="Aranda M."/>
            <person name="Bell S.C."/>
            <person name="Webster N.S."/>
        </authorList>
    </citation>
    <scope>NUCLEOTIDE SEQUENCE [LARGE SCALE GENOMIC DNA]</scope>
    <source>
        <strain evidence="5">SB0662_bin_43</strain>
    </source>
</reference>
<dbReference type="InterPro" id="IPR009003">
    <property type="entry name" value="Peptidase_S1_PA"/>
</dbReference>
<evidence type="ECO:0000256" key="2">
    <source>
        <dbReference type="ARBA" id="ARBA00022670"/>
    </source>
</evidence>